<name>A0A1B6LV03_9HEMI</name>
<feature type="non-terminal residue" evidence="2">
    <location>
        <position position="190"/>
    </location>
</feature>
<reference evidence="2" key="1">
    <citation type="submission" date="2015-11" db="EMBL/GenBank/DDBJ databases">
        <title>De novo transcriptome assembly of four potential Pierce s Disease insect vectors from Arizona vineyards.</title>
        <authorList>
            <person name="Tassone E.E."/>
        </authorList>
    </citation>
    <scope>NUCLEOTIDE SEQUENCE</scope>
</reference>
<dbReference type="EMBL" id="GEBQ01012460">
    <property type="protein sequence ID" value="JAT27517.1"/>
    <property type="molecule type" value="Transcribed_RNA"/>
</dbReference>
<organism evidence="2">
    <name type="scientific">Graphocephala atropunctata</name>
    <dbReference type="NCBI Taxonomy" id="36148"/>
    <lineage>
        <taxon>Eukaryota</taxon>
        <taxon>Metazoa</taxon>
        <taxon>Ecdysozoa</taxon>
        <taxon>Arthropoda</taxon>
        <taxon>Hexapoda</taxon>
        <taxon>Insecta</taxon>
        <taxon>Pterygota</taxon>
        <taxon>Neoptera</taxon>
        <taxon>Paraneoptera</taxon>
        <taxon>Hemiptera</taxon>
        <taxon>Auchenorrhyncha</taxon>
        <taxon>Membracoidea</taxon>
        <taxon>Cicadellidae</taxon>
        <taxon>Cicadellinae</taxon>
        <taxon>Cicadellini</taxon>
        <taxon>Graphocephala</taxon>
    </lineage>
</organism>
<feature type="compositionally biased region" description="Basic residues" evidence="1">
    <location>
        <begin position="1"/>
        <end position="12"/>
    </location>
</feature>
<evidence type="ECO:0000313" key="2">
    <source>
        <dbReference type="EMBL" id="JAT27517.1"/>
    </source>
</evidence>
<feature type="region of interest" description="Disordered" evidence="1">
    <location>
        <begin position="159"/>
        <end position="190"/>
    </location>
</feature>
<feature type="region of interest" description="Disordered" evidence="1">
    <location>
        <begin position="1"/>
        <end position="102"/>
    </location>
</feature>
<dbReference type="AlphaFoldDB" id="A0A1B6LV03"/>
<sequence>MMFGGPRRRRAILHSDSSNDDDNDDGHPQQKKRTRSTAFAQKNVHSTTNPLPIKFKKRRVNTQDDDESNSDSSVIKPTKQLRRLPVSLSEDSSSSENEETPNRTPIILRINLKNNTVAGTSGVSKQPLRGVSNHVIDNATTSIQRMDILDSPNNVILNRQKHVERRSSGSSSDISPRKLRKKQAIVTSDD</sequence>
<gene>
    <name evidence="2" type="ORF">g.27582</name>
</gene>
<proteinExistence type="predicted"/>
<feature type="compositionally biased region" description="Polar residues" evidence="1">
    <location>
        <begin position="36"/>
        <end position="50"/>
    </location>
</feature>
<protein>
    <submittedName>
        <fullName evidence="2">Uncharacterized protein</fullName>
    </submittedName>
</protein>
<accession>A0A1B6LV03</accession>
<evidence type="ECO:0000256" key="1">
    <source>
        <dbReference type="SAM" id="MobiDB-lite"/>
    </source>
</evidence>